<feature type="transmembrane region" description="Helical" evidence="1">
    <location>
        <begin position="39"/>
        <end position="59"/>
    </location>
</feature>
<keyword evidence="1" id="KW-0812">Transmembrane</keyword>
<dbReference type="AlphaFoldDB" id="A0A8J3QLJ8"/>
<feature type="transmembrane region" description="Helical" evidence="1">
    <location>
        <begin position="233"/>
        <end position="254"/>
    </location>
</feature>
<dbReference type="EMBL" id="BONZ01000002">
    <property type="protein sequence ID" value="GIH11945.1"/>
    <property type="molecule type" value="Genomic_DNA"/>
</dbReference>
<name>A0A8J3QLJ8_9ACTN</name>
<accession>A0A8J3QLJ8</accession>
<gene>
    <name evidence="2" type="ORF">Raf01_01170</name>
</gene>
<evidence type="ECO:0008006" key="4">
    <source>
        <dbReference type="Google" id="ProtNLM"/>
    </source>
</evidence>
<organism evidence="2 3">
    <name type="scientific">Rugosimonospora africana</name>
    <dbReference type="NCBI Taxonomy" id="556532"/>
    <lineage>
        <taxon>Bacteria</taxon>
        <taxon>Bacillati</taxon>
        <taxon>Actinomycetota</taxon>
        <taxon>Actinomycetes</taxon>
        <taxon>Micromonosporales</taxon>
        <taxon>Micromonosporaceae</taxon>
        <taxon>Rugosimonospora</taxon>
    </lineage>
</organism>
<dbReference type="Proteomes" id="UP000642748">
    <property type="component" value="Unassembled WGS sequence"/>
</dbReference>
<evidence type="ECO:0000313" key="2">
    <source>
        <dbReference type="EMBL" id="GIH11945.1"/>
    </source>
</evidence>
<evidence type="ECO:0000256" key="1">
    <source>
        <dbReference type="SAM" id="Phobius"/>
    </source>
</evidence>
<comment type="caution">
    <text evidence="2">The sequence shown here is derived from an EMBL/GenBank/DDBJ whole genome shotgun (WGS) entry which is preliminary data.</text>
</comment>
<reference evidence="2" key="1">
    <citation type="submission" date="2021-01" db="EMBL/GenBank/DDBJ databases">
        <title>Whole genome shotgun sequence of Rugosimonospora africana NBRC 104875.</title>
        <authorList>
            <person name="Komaki H."/>
            <person name="Tamura T."/>
        </authorList>
    </citation>
    <scope>NUCLEOTIDE SEQUENCE</scope>
    <source>
        <strain evidence="2">NBRC 104875</strain>
    </source>
</reference>
<keyword evidence="1" id="KW-0472">Membrane</keyword>
<feature type="transmembrane region" description="Helical" evidence="1">
    <location>
        <begin position="204"/>
        <end position="226"/>
    </location>
</feature>
<proteinExistence type="predicted"/>
<dbReference type="RefSeq" id="WP_203915677.1">
    <property type="nucleotide sequence ID" value="NZ_BONZ01000002.1"/>
</dbReference>
<keyword evidence="3" id="KW-1185">Reference proteome</keyword>
<evidence type="ECO:0000313" key="3">
    <source>
        <dbReference type="Proteomes" id="UP000642748"/>
    </source>
</evidence>
<sequence>MALLSPTRAAPARTPLGRVAPLASRLTTRTGSTPGRLTVLMLAASALAIAAGLAAVIGVTQRSSEVDSIINRSGPLTLSAQELYRSLSDADAVAANAFLSNGQEPAALRERYESDIAAASAALSDATAGDPSQRAVREIAAQLPVYTGLVETARTYNRQNLPIGAAYLREASALMRNDLLVAAKRLYDAETARFDSDAGDASGFPWLAASLAVLTLVGLGYAQVYLTRRTNRLFNLGLLGATAMGLAALIWLGASWLGVRGELSSAERDGSSQVQLLAQARIDALQARADEALTLVARGNGGSFDTDYNTMLDNLVGKDGNGGLLHRASGAATDPAVRAAVAAATDAAKSWKSTHQRVHSADTNGDYNGAVLLTIGNDPASAASTFNNLDKNLATGIAATSAQLNRHARSASGALTAAPVGLGALTLLLLVGLVAGFQQRLAEYR</sequence>
<keyword evidence="1" id="KW-1133">Transmembrane helix</keyword>
<protein>
    <recommendedName>
        <fullName evidence="4">Secreted protein</fullName>
    </recommendedName>
</protein>
<feature type="transmembrane region" description="Helical" evidence="1">
    <location>
        <begin position="414"/>
        <end position="437"/>
    </location>
</feature>